<keyword evidence="7 9" id="KW-0520">NAD</keyword>
<comment type="cofactor">
    <cofactor evidence="2 9">
        <name>NAD(+)</name>
        <dbReference type="ChEBI" id="CHEBI:57540"/>
    </cofactor>
</comment>
<dbReference type="Gene3D" id="3.90.25.10">
    <property type="entry name" value="UDP-galactose 4-epimerase, domain 1"/>
    <property type="match status" value="1"/>
</dbReference>
<gene>
    <name evidence="11" type="primary">galE</name>
    <name evidence="11" type="ORF">GFB47_14760</name>
</gene>
<dbReference type="CDD" id="cd05247">
    <property type="entry name" value="UDP_G4E_1_SDR_e"/>
    <property type="match status" value="1"/>
</dbReference>
<evidence type="ECO:0000313" key="12">
    <source>
        <dbReference type="Proteomes" id="UP000348942"/>
    </source>
</evidence>
<dbReference type="GO" id="GO:0006012">
    <property type="term" value="P:galactose metabolic process"/>
    <property type="evidence" value="ECO:0007669"/>
    <property type="project" value="UniProtKB-UniPathway"/>
</dbReference>
<dbReference type="Gene3D" id="3.40.50.720">
    <property type="entry name" value="NAD(P)-binding Rossmann-like Domain"/>
    <property type="match status" value="1"/>
</dbReference>
<sequence>MKVLVTGGLGYIGSHTCVQLINAGHQPIALDNLTNSKLEVLNRIEALTGTKPEFYQGDVRDEAFLDQVFSEQANSNQPIDAVIHFAGLKAVGESVAKPLEYYDNNVNGSLVLARSMRTAGVKNIVFSSSATVYGDPAQVPITESSPTGATTNPYGRSKYIIEECFSDLFDAEKDWSITLLRYFNPVGAHPSGTMGEDPQGMPNNLMPFIAQVAVGRRDKLAVFGDDYATPDGTGVRDYIHVMDLADGHLAAINALTNKAGLHIYNLGTGQGSSVLDMVNAFSSACGHQVAYEIKPRRAGDIAECWASTEKAEQDLGWKATRDVAEMSADTWRWQSNNPNGYDS</sequence>
<proteinExistence type="inferred from homology"/>
<protein>
    <recommendedName>
        <fullName evidence="6 9">UDP-glucose 4-epimerase</fullName>
        <ecNumber evidence="5 9">5.1.3.2</ecNumber>
    </recommendedName>
</protein>
<dbReference type="EC" id="5.1.3.2" evidence="5 9"/>
<reference evidence="11 12" key="1">
    <citation type="submission" date="2019-10" db="EMBL/GenBank/DDBJ databases">
        <title>Vibrio sp. nov., isolated from Coralline algae surface.</title>
        <authorList>
            <person name="Geng Y."/>
            <person name="Zhang X."/>
        </authorList>
    </citation>
    <scope>NUCLEOTIDE SEQUENCE [LARGE SCALE GENOMIC DNA]</scope>
    <source>
        <strain evidence="11 12">SM1977</strain>
    </source>
</reference>
<evidence type="ECO:0000256" key="2">
    <source>
        <dbReference type="ARBA" id="ARBA00001911"/>
    </source>
</evidence>
<keyword evidence="9" id="KW-0119">Carbohydrate metabolism</keyword>
<evidence type="ECO:0000256" key="3">
    <source>
        <dbReference type="ARBA" id="ARBA00004947"/>
    </source>
</evidence>
<comment type="catalytic activity">
    <reaction evidence="1 9">
        <text>UDP-alpha-D-glucose = UDP-alpha-D-galactose</text>
        <dbReference type="Rhea" id="RHEA:22168"/>
        <dbReference type="ChEBI" id="CHEBI:58885"/>
        <dbReference type="ChEBI" id="CHEBI:66914"/>
        <dbReference type="EC" id="5.1.3.2"/>
    </reaction>
</comment>
<evidence type="ECO:0000256" key="9">
    <source>
        <dbReference type="RuleBase" id="RU366046"/>
    </source>
</evidence>
<evidence type="ECO:0000256" key="6">
    <source>
        <dbReference type="ARBA" id="ARBA00018569"/>
    </source>
</evidence>
<dbReference type="PANTHER" id="PTHR43725">
    <property type="entry name" value="UDP-GLUCOSE 4-EPIMERASE"/>
    <property type="match status" value="1"/>
</dbReference>
<evidence type="ECO:0000256" key="5">
    <source>
        <dbReference type="ARBA" id="ARBA00013189"/>
    </source>
</evidence>
<comment type="subunit">
    <text evidence="9">Homodimer.</text>
</comment>
<dbReference type="InterPro" id="IPR005886">
    <property type="entry name" value="UDP_G4E"/>
</dbReference>
<dbReference type="Pfam" id="PF16363">
    <property type="entry name" value="GDP_Man_Dehyd"/>
    <property type="match status" value="1"/>
</dbReference>
<dbReference type="GO" id="GO:0005829">
    <property type="term" value="C:cytosol"/>
    <property type="evidence" value="ECO:0007669"/>
    <property type="project" value="TreeGrafter"/>
</dbReference>
<name>A0A5Q0TII5_9VIBR</name>
<evidence type="ECO:0000313" key="11">
    <source>
        <dbReference type="EMBL" id="QGA66660.1"/>
    </source>
</evidence>
<dbReference type="NCBIfam" id="TIGR01179">
    <property type="entry name" value="galE"/>
    <property type="match status" value="1"/>
</dbReference>
<keyword evidence="12" id="KW-1185">Reference proteome</keyword>
<dbReference type="SUPFAM" id="SSF51735">
    <property type="entry name" value="NAD(P)-binding Rossmann-fold domains"/>
    <property type="match status" value="1"/>
</dbReference>
<evidence type="ECO:0000256" key="7">
    <source>
        <dbReference type="ARBA" id="ARBA00023027"/>
    </source>
</evidence>
<dbReference type="InterPro" id="IPR016040">
    <property type="entry name" value="NAD(P)-bd_dom"/>
</dbReference>
<dbReference type="GO" id="GO:0003978">
    <property type="term" value="F:UDP-glucose 4-epimerase activity"/>
    <property type="evidence" value="ECO:0007669"/>
    <property type="project" value="UniProtKB-UniRule"/>
</dbReference>
<comment type="similarity">
    <text evidence="4 9">Belongs to the NAD(P)-dependent epimerase/dehydratase family.</text>
</comment>
<accession>A0A5Q0TII5</accession>
<evidence type="ECO:0000259" key="10">
    <source>
        <dbReference type="Pfam" id="PF16363"/>
    </source>
</evidence>
<dbReference type="InterPro" id="IPR036291">
    <property type="entry name" value="NAD(P)-bd_dom_sf"/>
</dbReference>
<dbReference type="NCBIfam" id="NF007956">
    <property type="entry name" value="PRK10675.1"/>
    <property type="match status" value="1"/>
</dbReference>
<evidence type="ECO:0000256" key="8">
    <source>
        <dbReference type="ARBA" id="ARBA00023235"/>
    </source>
</evidence>
<keyword evidence="8 9" id="KW-0413">Isomerase</keyword>
<dbReference type="Proteomes" id="UP000348942">
    <property type="component" value="Chromosome 2"/>
</dbReference>
<dbReference type="PANTHER" id="PTHR43725:SF47">
    <property type="entry name" value="UDP-GLUCOSE 4-EPIMERASE"/>
    <property type="match status" value="1"/>
</dbReference>
<dbReference type="RefSeq" id="WP_153448793.1">
    <property type="nucleotide sequence ID" value="NZ_CP045700.1"/>
</dbReference>
<dbReference type="PRINTS" id="PR01713">
    <property type="entry name" value="NUCEPIMERASE"/>
</dbReference>
<dbReference type="EMBL" id="CP045700">
    <property type="protein sequence ID" value="QGA66660.1"/>
    <property type="molecule type" value="Genomic_DNA"/>
</dbReference>
<feature type="domain" description="NAD(P)-binding" evidence="10">
    <location>
        <begin position="4"/>
        <end position="329"/>
    </location>
</feature>
<comment type="pathway">
    <text evidence="3 9">Carbohydrate metabolism; galactose metabolism.</text>
</comment>
<evidence type="ECO:0000256" key="1">
    <source>
        <dbReference type="ARBA" id="ARBA00000083"/>
    </source>
</evidence>
<dbReference type="UniPathway" id="UPA00214"/>
<dbReference type="AlphaFoldDB" id="A0A5Q0TII5"/>
<organism evidence="11 12">
    <name type="scientific">Vibrio algicola</name>
    <dbReference type="NCBI Taxonomy" id="2662262"/>
    <lineage>
        <taxon>Bacteria</taxon>
        <taxon>Pseudomonadati</taxon>
        <taxon>Pseudomonadota</taxon>
        <taxon>Gammaproteobacteria</taxon>
        <taxon>Vibrionales</taxon>
        <taxon>Vibrionaceae</taxon>
        <taxon>Vibrio</taxon>
    </lineage>
</organism>
<evidence type="ECO:0000256" key="4">
    <source>
        <dbReference type="ARBA" id="ARBA00007637"/>
    </source>
</evidence>